<evidence type="ECO:0000256" key="1">
    <source>
        <dbReference type="ARBA" id="ARBA00004141"/>
    </source>
</evidence>
<dbReference type="GO" id="GO:0032153">
    <property type="term" value="C:cell division site"/>
    <property type="evidence" value="ECO:0007669"/>
    <property type="project" value="TreeGrafter"/>
</dbReference>
<evidence type="ECO:0000256" key="3">
    <source>
        <dbReference type="ARBA" id="ARBA00022679"/>
    </source>
</evidence>
<proteinExistence type="inferred from homology"/>
<keyword evidence="17" id="KW-0131">Cell cycle</keyword>
<dbReference type="GO" id="GO:0009252">
    <property type="term" value="P:peptidoglycan biosynthetic process"/>
    <property type="evidence" value="ECO:0007669"/>
    <property type="project" value="UniProtKB-KW"/>
</dbReference>
<evidence type="ECO:0000256" key="15">
    <source>
        <dbReference type="ARBA" id="ARBA00049902"/>
    </source>
</evidence>
<dbReference type="InterPro" id="IPR018365">
    <property type="entry name" value="Cell_cycle_FtsW-rel_CS"/>
</dbReference>
<feature type="transmembrane region" description="Helical" evidence="16">
    <location>
        <begin position="288"/>
        <end position="311"/>
    </location>
</feature>
<comment type="similarity">
    <text evidence="11">Belongs to the SEDS family. FtsW subfamily.</text>
</comment>
<dbReference type="PANTHER" id="PTHR30474:SF2">
    <property type="entry name" value="PEPTIDOGLYCAN GLYCOSYLTRANSFERASE FTSW-RELATED"/>
    <property type="match status" value="1"/>
</dbReference>
<organism evidence="17 18">
    <name type="scientific">Leptospira hartskeerlii</name>
    <dbReference type="NCBI Taxonomy" id="2023177"/>
    <lineage>
        <taxon>Bacteria</taxon>
        <taxon>Pseudomonadati</taxon>
        <taxon>Spirochaetota</taxon>
        <taxon>Spirochaetia</taxon>
        <taxon>Leptospirales</taxon>
        <taxon>Leptospiraceae</taxon>
        <taxon>Leptospira</taxon>
    </lineage>
</organism>
<keyword evidence="3" id="KW-0808">Transferase</keyword>
<evidence type="ECO:0000256" key="10">
    <source>
        <dbReference type="ARBA" id="ARBA00033270"/>
    </source>
</evidence>
<evidence type="ECO:0000256" key="4">
    <source>
        <dbReference type="ARBA" id="ARBA00022692"/>
    </source>
</evidence>
<feature type="transmembrane region" description="Helical" evidence="16">
    <location>
        <begin position="61"/>
        <end position="79"/>
    </location>
</feature>
<keyword evidence="5" id="KW-0133">Cell shape</keyword>
<name>A0A2M9XFX9_9LEPT</name>
<evidence type="ECO:0000256" key="7">
    <source>
        <dbReference type="ARBA" id="ARBA00022989"/>
    </source>
</evidence>
<dbReference type="GO" id="GO:0008360">
    <property type="term" value="P:regulation of cell shape"/>
    <property type="evidence" value="ECO:0007669"/>
    <property type="project" value="UniProtKB-KW"/>
</dbReference>
<evidence type="ECO:0000256" key="6">
    <source>
        <dbReference type="ARBA" id="ARBA00022984"/>
    </source>
</evidence>
<dbReference type="EC" id="2.4.99.28" evidence="14"/>
<comment type="catalytic activity">
    <reaction evidence="15">
        <text>[GlcNAc-(1-&gt;4)-Mur2Ac(oyl-L-Ala-gamma-D-Glu-L-Lys-D-Ala-D-Ala)](n)-di-trans,octa-cis-undecaprenyl diphosphate + beta-D-GlcNAc-(1-&gt;4)-Mur2Ac(oyl-L-Ala-gamma-D-Glu-L-Lys-D-Ala-D-Ala)-di-trans,octa-cis-undecaprenyl diphosphate = [GlcNAc-(1-&gt;4)-Mur2Ac(oyl-L-Ala-gamma-D-Glu-L-Lys-D-Ala-D-Ala)](n+1)-di-trans,octa-cis-undecaprenyl diphosphate + di-trans,octa-cis-undecaprenyl diphosphate + H(+)</text>
        <dbReference type="Rhea" id="RHEA:23708"/>
        <dbReference type="Rhea" id="RHEA-COMP:9602"/>
        <dbReference type="Rhea" id="RHEA-COMP:9603"/>
        <dbReference type="ChEBI" id="CHEBI:15378"/>
        <dbReference type="ChEBI" id="CHEBI:58405"/>
        <dbReference type="ChEBI" id="CHEBI:60033"/>
        <dbReference type="ChEBI" id="CHEBI:78435"/>
        <dbReference type="EC" id="2.4.99.28"/>
    </reaction>
</comment>
<keyword evidence="4 16" id="KW-0812">Transmembrane</keyword>
<dbReference type="GO" id="GO:0008955">
    <property type="term" value="F:peptidoglycan glycosyltransferase activity"/>
    <property type="evidence" value="ECO:0007669"/>
    <property type="project" value="UniProtKB-EC"/>
</dbReference>
<sequence length="383" mass="43271">MKTIGRKFNDFWESPGSPFDLVLVGSVFFLLLFGICVMYSSSSVTAWREFQDSEYFLKKQLVWAVIGLVVFFFFANFPYKRLEKFALGGIIISVLLLVLVFIPGIGKSVGTYYGRNFHRWIGIGPYQLQPSEIAKLAVVVYLSSLIVKLKLKGNRDPKKFILPAILLLAVLILILAEPAFGTTMEILFVVIAFVFLFGFPIRNLLLVGLVSLPLAYLLISQVGYRRKRMEVWLDPYRFRYDEGHQLVTSFRAFLDGGWFGNKLASGYAHRYLTYSHTDFVLATYVEDFGFIGFLFFFALVMILLSRVYVLLKRVEDPFGFYLGAGLLFILGTQFVINSYVVTGLFPITGISLPFMSYGGSSLLVVLAAFGILVNITRKENIGV</sequence>
<evidence type="ECO:0000256" key="5">
    <source>
        <dbReference type="ARBA" id="ARBA00022960"/>
    </source>
</evidence>
<accession>A0A2M9XFX9</accession>
<evidence type="ECO:0000256" key="9">
    <source>
        <dbReference type="ARBA" id="ARBA00032370"/>
    </source>
</evidence>
<dbReference type="Pfam" id="PF01098">
    <property type="entry name" value="FTSW_RODA_SPOVE"/>
    <property type="match status" value="1"/>
</dbReference>
<evidence type="ECO:0000256" key="16">
    <source>
        <dbReference type="SAM" id="Phobius"/>
    </source>
</evidence>
<dbReference type="InterPro" id="IPR001182">
    <property type="entry name" value="FtsW/RodA"/>
</dbReference>
<feature type="transmembrane region" description="Helical" evidence="16">
    <location>
        <begin position="133"/>
        <end position="151"/>
    </location>
</feature>
<keyword evidence="2" id="KW-0328">Glycosyltransferase</keyword>
<evidence type="ECO:0000256" key="8">
    <source>
        <dbReference type="ARBA" id="ARBA00023136"/>
    </source>
</evidence>
<protein>
    <recommendedName>
        <fullName evidence="12">Probable peptidoglycan glycosyltransferase FtsW</fullName>
        <ecNumber evidence="14">2.4.99.28</ecNumber>
    </recommendedName>
    <alternativeName>
        <fullName evidence="13">Cell division protein FtsW</fullName>
    </alternativeName>
    <alternativeName>
        <fullName evidence="10">Cell wall polymerase</fullName>
    </alternativeName>
    <alternativeName>
        <fullName evidence="9">Peptidoglycan polymerase</fullName>
    </alternativeName>
</protein>
<dbReference type="GO" id="GO:0051301">
    <property type="term" value="P:cell division"/>
    <property type="evidence" value="ECO:0007669"/>
    <property type="project" value="UniProtKB-KW"/>
</dbReference>
<feature type="transmembrane region" description="Helical" evidence="16">
    <location>
        <begin position="318"/>
        <end position="342"/>
    </location>
</feature>
<dbReference type="PROSITE" id="PS00428">
    <property type="entry name" value="FTSW_RODA_SPOVE"/>
    <property type="match status" value="1"/>
</dbReference>
<keyword evidence="7 16" id="KW-1133">Transmembrane helix</keyword>
<feature type="transmembrane region" description="Helical" evidence="16">
    <location>
        <begin position="354"/>
        <end position="375"/>
    </location>
</feature>
<dbReference type="Proteomes" id="UP000232196">
    <property type="component" value="Unassembled WGS sequence"/>
</dbReference>
<feature type="transmembrane region" description="Helical" evidence="16">
    <location>
        <begin position="182"/>
        <end position="199"/>
    </location>
</feature>
<dbReference type="RefSeq" id="WP_100705435.1">
    <property type="nucleotide sequence ID" value="NZ_NPDL01000002.1"/>
</dbReference>
<reference evidence="17 18" key="1">
    <citation type="submission" date="2017-07" db="EMBL/GenBank/DDBJ databases">
        <title>Leptospira spp. isolated from tropical soils.</title>
        <authorList>
            <person name="Thibeaux R."/>
            <person name="Iraola G."/>
            <person name="Ferres I."/>
            <person name="Bierque E."/>
            <person name="Girault D."/>
            <person name="Soupe-Gilbert M.-E."/>
            <person name="Picardeau M."/>
            <person name="Goarant C."/>
        </authorList>
    </citation>
    <scope>NUCLEOTIDE SEQUENCE [LARGE SCALE GENOMIC DNA]</scope>
    <source>
        <strain evidence="17 18">MCA1-C-A1</strain>
    </source>
</reference>
<dbReference type="GO" id="GO:0005886">
    <property type="term" value="C:plasma membrane"/>
    <property type="evidence" value="ECO:0007669"/>
    <property type="project" value="TreeGrafter"/>
</dbReference>
<comment type="subcellular location">
    <subcellularLocation>
        <location evidence="1">Membrane</location>
        <topology evidence="1">Multi-pass membrane protein</topology>
    </subcellularLocation>
</comment>
<evidence type="ECO:0000256" key="14">
    <source>
        <dbReference type="ARBA" id="ARBA00044770"/>
    </source>
</evidence>
<keyword evidence="6" id="KW-0573">Peptidoglycan synthesis</keyword>
<dbReference type="EMBL" id="NPDN01000002">
    <property type="protein sequence ID" value="PJZ26615.1"/>
    <property type="molecule type" value="Genomic_DNA"/>
</dbReference>
<evidence type="ECO:0000256" key="12">
    <source>
        <dbReference type="ARBA" id="ARBA00041185"/>
    </source>
</evidence>
<keyword evidence="17" id="KW-0132">Cell division</keyword>
<evidence type="ECO:0000256" key="11">
    <source>
        <dbReference type="ARBA" id="ARBA00038053"/>
    </source>
</evidence>
<feature type="transmembrane region" description="Helical" evidence="16">
    <location>
        <begin position="86"/>
        <end position="106"/>
    </location>
</feature>
<evidence type="ECO:0000313" key="17">
    <source>
        <dbReference type="EMBL" id="PJZ26615.1"/>
    </source>
</evidence>
<evidence type="ECO:0000313" key="18">
    <source>
        <dbReference type="Proteomes" id="UP000232196"/>
    </source>
</evidence>
<dbReference type="PANTHER" id="PTHR30474">
    <property type="entry name" value="CELL CYCLE PROTEIN"/>
    <property type="match status" value="1"/>
</dbReference>
<gene>
    <name evidence="17" type="ORF">CH357_03740</name>
</gene>
<evidence type="ECO:0000256" key="2">
    <source>
        <dbReference type="ARBA" id="ARBA00022676"/>
    </source>
</evidence>
<dbReference type="AlphaFoldDB" id="A0A2M9XFX9"/>
<evidence type="ECO:0000256" key="13">
    <source>
        <dbReference type="ARBA" id="ARBA00041418"/>
    </source>
</evidence>
<dbReference type="OrthoDB" id="9768187at2"/>
<dbReference type="GO" id="GO:0015648">
    <property type="term" value="F:lipid-linked peptidoglycan transporter activity"/>
    <property type="evidence" value="ECO:0007669"/>
    <property type="project" value="TreeGrafter"/>
</dbReference>
<comment type="caution">
    <text evidence="17">The sequence shown here is derived from an EMBL/GenBank/DDBJ whole genome shotgun (WGS) entry which is preliminary data.</text>
</comment>
<keyword evidence="8 16" id="KW-0472">Membrane</keyword>
<feature type="transmembrane region" description="Helical" evidence="16">
    <location>
        <begin position="160"/>
        <end position="176"/>
    </location>
</feature>
<feature type="transmembrane region" description="Helical" evidence="16">
    <location>
        <begin position="21"/>
        <end position="41"/>
    </location>
</feature>
<keyword evidence="18" id="KW-1185">Reference proteome</keyword>